<protein>
    <submittedName>
        <fullName evidence="2">Uncharacterized protein</fullName>
    </submittedName>
</protein>
<organism evidence="2">
    <name type="scientific">Zea mays</name>
    <name type="common">Maize</name>
    <dbReference type="NCBI Taxonomy" id="4577"/>
    <lineage>
        <taxon>Eukaryota</taxon>
        <taxon>Viridiplantae</taxon>
        <taxon>Streptophyta</taxon>
        <taxon>Embryophyta</taxon>
        <taxon>Tracheophyta</taxon>
        <taxon>Spermatophyta</taxon>
        <taxon>Magnoliopsida</taxon>
        <taxon>Liliopsida</taxon>
        <taxon>Poales</taxon>
        <taxon>Poaceae</taxon>
        <taxon>PACMAD clade</taxon>
        <taxon>Panicoideae</taxon>
        <taxon>Andropogonodae</taxon>
        <taxon>Andropogoneae</taxon>
        <taxon>Tripsacinae</taxon>
        <taxon>Zea</taxon>
    </lineage>
</organism>
<comment type="caution">
    <text evidence="2">The sequence shown here is derived from an EMBL/GenBank/DDBJ whole genome shotgun (WGS) entry which is preliminary data.</text>
</comment>
<name>A0A3L6DYI2_MAIZE</name>
<sequence>SACRVRPSVPACRGSSPVSLPCGHA</sequence>
<accession>A0A3L6DYI2</accession>
<gene>
    <name evidence="2" type="ORF">Zm00014a_018300</name>
</gene>
<dbReference type="Proteomes" id="UP000251960">
    <property type="component" value="Chromosome 7"/>
</dbReference>
<proteinExistence type="predicted"/>
<evidence type="ECO:0000313" key="2">
    <source>
        <dbReference type="EMBL" id="PWZ12681.1"/>
    </source>
</evidence>
<evidence type="ECO:0000256" key="1">
    <source>
        <dbReference type="SAM" id="MobiDB-lite"/>
    </source>
</evidence>
<feature type="non-terminal residue" evidence="2">
    <location>
        <position position="1"/>
    </location>
</feature>
<dbReference type="AlphaFoldDB" id="A0A3L6DYI2"/>
<reference evidence="2" key="1">
    <citation type="journal article" date="2018" name="Nat. Genet.">
        <title>Extensive intraspecific gene order and gene structural variations between Mo17 and other maize genomes.</title>
        <authorList>
            <person name="Sun S."/>
            <person name="Zhou Y."/>
            <person name="Chen J."/>
            <person name="Shi J."/>
            <person name="Zhao H."/>
            <person name="Zhao H."/>
            <person name="Song W."/>
            <person name="Zhang M."/>
            <person name="Cui Y."/>
            <person name="Dong X."/>
            <person name="Liu H."/>
            <person name="Ma X."/>
            <person name="Jiao Y."/>
            <person name="Wang B."/>
            <person name="Wei X."/>
            <person name="Stein J.C."/>
            <person name="Glaubitz J.C."/>
            <person name="Lu F."/>
            <person name="Yu G."/>
            <person name="Liang C."/>
            <person name="Fengler K."/>
            <person name="Li B."/>
            <person name="Rafalski A."/>
            <person name="Schnable P.S."/>
            <person name="Ware D.H."/>
            <person name="Buckler E.S."/>
            <person name="Lai J."/>
        </authorList>
    </citation>
    <scope>NUCLEOTIDE SEQUENCE [LARGE SCALE GENOMIC DNA]</scope>
    <source>
        <tissue evidence="2">Seedling</tissue>
    </source>
</reference>
<dbReference type="EMBL" id="NCVQ01000008">
    <property type="protein sequence ID" value="PWZ12681.1"/>
    <property type="molecule type" value="Genomic_DNA"/>
</dbReference>
<feature type="region of interest" description="Disordered" evidence="1">
    <location>
        <begin position="1"/>
        <end position="25"/>
    </location>
</feature>